<dbReference type="SUPFAM" id="SSF55120">
    <property type="entry name" value="Pseudouridine synthase"/>
    <property type="match status" value="1"/>
</dbReference>
<feature type="region of interest" description="Disordered" evidence="4">
    <location>
        <begin position="275"/>
        <end position="612"/>
    </location>
</feature>
<evidence type="ECO:0000256" key="3">
    <source>
        <dbReference type="ARBA" id="ARBA00023235"/>
    </source>
</evidence>
<evidence type="ECO:0000256" key="1">
    <source>
        <dbReference type="ARBA" id="ARBA00008348"/>
    </source>
</evidence>
<dbReference type="Gene3D" id="3.30.70.580">
    <property type="entry name" value="Pseudouridine synthase I, catalytic domain, N-terminal subdomain"/>
    <property type="match status" value="1"/>
</dbReference>
<evidence type="ECO:0000256" key="4">
    <source>
        <dbReference type="SAM" id="MobiDB-lite"/>
    </source>
</evidence>
<dbReference type="FunFam" id="3.10.290.10:FF:000003">
    <property type="entry name" value="Pseudouridine synthase"/>
    <property type="match status" value="1"/>
</dbReference>
<feature type="compositionally biased region" description="Basic and acidic residues" evidence="4">
    <location>
        <begin position="322"/>
        <end position="358"/>
    </location>
</feature>
<dbReference type="GO" id="GO:0006364">
    <property type="term" value="P:rRNA processing"/>
    <property type="evidence" value="ECO:0007669"/>
    <property type="project" value="UniProtKB-ARBA"/>
</dbReference>
<dbReference type="Gene3D" id="3.30.70.1560">
    <property type="entry name" value="Alpha-L RNA-binding motif"/>
    <property type="match status" value="1"/>
</dbReference>
<comment type="similarity">
    <text evidence="1">Belongs to the pseudouridine synthase RsuA family.</text>
</comment>
<dbReference type="NCBIfam" id="TIGR00093">
    <property type="entry name" value="pseudouridine synthase"/>
    <property type="match status" value="1"/>
</dbReference>
<dbReference type="PANTHER" id="PTHR47683:SF3">
    <property type="entry name" value="RIBOSOMAL LARGE SUBUNIT PSEUDOURIDINE SYNTHASE B"/>
    <property type="match status" value="1"/>
</dbReference>
<dbReference type="GO" id="GO:0003723">
    <property type="term" value="F:RNA binding"/>
    <property type="evidence" value="ECO:0007669"/>
    <property type="project" value="UniProtKB-KW"/>
</dbReference>
<proteinExistence type="inferred from homology"/>
<evidence type="ECO:0000259" key="5">
    <source>
        <dbReference type="SMART" id="SM00363"/>
    </source>
</evidence>
<name>A0A644UZE3_9ZZZZ</name>
<dbReference type="GO" id="GO:0009982">
    <property type="term" value="F:pseudouridine synthase activity"/>
    <property type="evidence" value="ECO:0007669"/>
    <property type="project" value="InterPro"/>
</dbReference>
<dbReference type="InterPro" id="IPR000748">
    <property type="entry name" value="PsdUridine_synth_RsuA/RluB/E/F"/>
</dbReference>
<dbReference type="InterPro" id="IPR050343">
    <property type="entry name" value="RsuA_PseudoU_synthase"/>
</dbReference>
<dbReference type="AlphaFoldDB" id="A0A644UZE3"/>
<comment type="caution">
    <text evidence="6">The sequence shown here is derived from an EMBL/GenBank/DDBJ whole genome shotgun (WGS) entry which is preliminary data.</text>
</comment>
<dbReference type="GO" id="GO:0001522">
    <property type="term" value="P:pseudouridine synthesis"/>
    <property type="evidence" value="ECO:0007669"/>
    <property type="project" value="InterPro"/>
</dbReference>
<dbReference type="InterPro" id="IPR020103">
    <property type="entry name" value="PsdUridine_synth_cat_dom_sf"/>
</dbReference>
<dbReference type="PROSITE" id="PS01149">
    <property type="entry name" value="PSI_RSU"/>
    <property type="match status" value="1"/>
</dbReference>
<accession>A0A644UZE3</accession>
<keyword evidence="3" id="KW-0413">Isomerase</keyword>
<organism evidence="6">
    <name type="scientific">bioreactor metagenome</name>
    <dbReference type="NCBI Taxonomy" id="1076179"/>
    <lineage>
        <taxon>unclassified sequences</taxon>
        <taxon>metagenomes</taxon>
        <taxon>ecological metagenomes</taxon>
    </lineage>
</organism>
<dbReference type="EMBL" id="VSSQ01000190">
    <property type="protein sequence ID" value="MPL84449.1"/>
    <property type="molecule type" value="Genomic_DNA"/>
</dbReference>
<feature type="compositionally biased region" description="Basic and acidic residues" evidence="4">
    <location>
        <begin position="275"/>
        <end position="312"/>
    </location>
</feature>
<evidence type="ECO:0000313" key="6">
    <source>
        <dbReference type="EMBL" id="MPL84449.1"/>
    </source>
</evidence>
<dbReference type="InterPro" id="IPR018496">
    <property type="entry name" value="PsdUridine_synth_RsuA/RluB_CS"/>
</dbReference>
<feature type="region of interest" description="Disordered" evidence="4">
    <location>
        <begin position="1"/>
        <end position="21"/>
    </location>
</feature>
<feature type="domain" description="RNA-binding S4" evidence="5">
    <location>
        <begin position="21"/>
        <end position="79"/>
    </location>
</feature>
<reference evidence="6" key="1">
    <citation type="submission" date="2019-08" db="EMBL/GenBank/DDBJ databases">
        <authorList>
            <person name="Kucharzyk K."/>
            <person name="Murdoch R.W."/>
            <person name="Higgins S."/>
            <person name="Loffler F."/>
        </authorList>
    </citation>
    <scope>NUCLEOTIDE SEQUENCE</scope>
</reference>
<dbReference type="InterPro" id="IPR006145">
    <property type="entry name" value="PsdUridine_synth_RsuA/RluA"/>
</dbReference>
<sequence>MTDTPETPAAPRGEAERAPSERIAKVIARSGVASRRDAEKMIVAGRVTVNGKPVTSPALDVLPTDKVVIDGKPIDAPQETRLWLYYKPLGLVTTEKDEQGRRTIFDEMPEGMPRVLNVGRLDLNSEGLLLLTNDGGLKRRLELPETAWLRKYRVRVNGRPMNDTFDPLRRGITIEGEEFLPMEVTLDRQQGANAWLTVGIREGRNREIRRAMTEIGLTVNRLIRVSYGPFRLNEMQPGEVIEVKRKILRDQLGDRLFSGIEDGRPPRAELIERAQSRATRRAREEGDGGERRPFAPRREDGAEKKGFGRQKDFAQGGAPRGPRPEGDKPFRPRDGERGEGFRPRRDGDDRGPRPEGGKRPFGPRSGEEGRGFKPRGEGFRSHRDEESKFGRGPRPARDEGEKRPYAARSGEEGRGGKPRFGDKPSYGDKPRFGDKPRSGDRPSYGDKPRSGDRPSYGDKPRSGDRPSYGDKPRSGDRPSYGDKPRSGDRPSYGDKPRSGDRPSYGDKPRSSDRPAYGDKPRSGDRPSYGDKPRSGERPAYGDKPRFGGKPGFGKRPEGGERSEGKPAGFKSHGFKSQGGKGKPRAEGFKSHRDGGAGKPGGKPFGRPGPKRG</sequence>
<dbReference type="InterPro" id="IPR036986">
    <property type="entry name" value="S4_RNA-bd_sf"/>
</dbReference>
<feature type="compositionally biased region" description="Low complexity" evidence="4">
    <location>
        <begin position="1"/>
        <end position="12"/>
    </location>
</feature>
<dbReference type="Pfam" id="PF01479">
    <property type="entry name" value="S4"/>
    <property type="match status" value="1"/>
</dbReference>
<dbReference type="InterPro" id="IPR042092">
    <property type="entry name" value="PsdUridine_s_RsuA/RluB/E/F_cat"/>
</dbReference>
<dbReference type="InterPro" id="IPR002942">
    <property type="entry name" value="S4_RNA-bd"/>
</dbReference>
<keyword evidence="2" id="KW-0694">RNA-binding</keyword>
<feature type="compositionally biased region" description="Basic and acidic residues" evidence="4">
    <location>
        <begin position="583"/>
        <end position="595"/>
    </location>
</feature>
<dbReference type="InterPro" id="IPR020094">
    <property type="entry name" value="TruA/RsuA/RluB/E/F_N"/>
</dbReference>
<dbReference type="Gene3D" id="3.10.290.10">
    <property type="entry name" value="RNA-binding S4 domain"/>
    <property type="match status" value="1"/>
</dbReference>
<dbReference type="CDD" id="cd00165">
    <property type="entry name" value="S4"/>
    <property type="match status" value="1"/>
</dbReference>
<protein>
    <recommendedName>
        <fullName evidence="5">RNA-binding S4 domain-containing protein</fullName>
    </recommendedName>
</protein>
<dbReference type="Pfam" id="PF00849">
    <property type="entry name" value="PseudoU_synth_2"/>
    <property type="match status" value="1"/>
</dbReference>
<dbReference type="PROSITE" id="PS50889">
    <property type="entry name" value="S4"/>
    <property type="match status" value="1"/>
</dbReference>
<gene>
    <name evidence="6" type="ORF">SDC9_30414</name>
</gene>
<dbReference type="SUPFAM" id="SSF55174">
    <property type="entry name" value="Alpha-L RNA-binding motif"/>
    <property type="match status" value="1"/>
</dbReference>
<feature type="compositionally biased region" description="Basic and acidic residues" evidence="4">
    <location>
        <begin position="554"/>
        <end position="564"/>
    </location>
</feature>
<dbReference type="PANTHER" id="PTHR47683">
    <property type="entry name" value="PSEUDOURIDINE SYNTHASE FAMILY PROTEIN-RELATED"/>
    <property type="match status" value="1"/>
</dbReference>
<dbReference type="SMART" id="SM00363">
    <property type="entry name" value="S4"/>
    <property type="match status" value="1"/>
</dbReference>
<evidence type="ECO:0000256" key="2">
    <source>
        <dbReference type="ARBA" id="ARBA00022884"/>
    </source>
</evidence>
<feature type="compositionally biased region" description="Basic and acidic residues" evidence="4">
    <location>
        <begin position="365"/>
        <end position="545"/>
    </location>
</feature>